<reference evidence="2 3" key="1">
    <citation type="submission" date="2021-11" db="EMBL/GenBank/DDBJ databases">
        <title>Black yeast isolated from Biological Soil Crust.</title>
        <authorList>
            <person name="Kurbessoian T."/>
        </authorList>
    </citation>
    <scope>NUCLEOTIDE SEQUENCE [LARGE SCALE GENOMIC DNA]</scope>
    <source>
        <strain evidence="2 3">CCFEE 5522</strain>
    </source>
</reference>
<name>A0AAV9JX88_9PEZI</name>
<gene>
    <name evidence="2" type="ORF">LTR36_003322</name>
</gene>
<evidence type="ECO:0000256" key="1">
    <source>
        <dbReference type="SAM" id="MobiDB-lite"/>
    </source>
</evidence>
<organism evidence="2 3">
    <name type="scientific">Oleoguttula mirabilis</name>
    <dbReference type="NCBI Taxonomy" id="1507867"/>
    <lineage>
        <taxon>Eukaryota</taxon>
        <taxon>Fungi</taxon>
        <taxon>Dikarya</taxon>
        <taxon>Ascomycota</taxon>
        <taxon>Pezizomycotina</taxon>
        <taxon>Dothideomycetes</taxon>
        <taxon>Dothideomycetidae</taxon>
        <taxon>Mycosphaerellales</taxon>
        <taxon>Teratosphaeriaceae</taxon>
        <taxon>Oleoguttula</taxon>
    </lineage>
</organism>
<feature type="compositionally biased region" description="Gly residues" evidence="1">
    <location>
        <begin position="93"/>
        <end position="113"/>
    </location>
</feature>
<feature type="compositionally biased region" description="Low complexity" evidence="1">
    <location>
        <begin position="114"/>
        <end position="128"/>
    </location>
</feature>
<evidence type="ECO:0000313" key="2">
    <source>
        <dbReference type="EMBL" id="KAK4550355.1"/>
    </source>
</evidence>
<keyword evidence="3" id="KW-1185">Reference proteome</keyword>
<feature type="compositionally biased region" description="Low complexity" evidence="1">
    <location>
        <begin position="175"/>
        <end position="191"/>
    </location>
</feature>
<feature type="compositionally biased region" description="Basic and acidic residues" evidence="1">
    <location>
        <begin position="406"/>
        <end position="426"/>
    </location>
</feature>
<feature type="compositionally biased region" description="Low complexity" evidence="1">
    <location>
        <begin position="67"/>
        <end position="77"/>
    </location>
</feature>
<feature type="compositionally biased region" description="Polar residues" evidence="1">
    <location>
        <begin position="268"/>
        <end position="292"/>
    </location>
</feature>
<proteinExistence type="predicted"/>
<feature type="compositionally biased region" description="Basic and acidic residues" evidence="1">
    <location>
        <begin position="48"/>
        <end position="64"/>
    </location>
</feature>
<dbReference type="AlphaFoldDB" id="A0AAV9JX88"/>
<feature type="region of interest" description="Disordered" evidence="1">
    <location>
        <begin position="1"/>
        <end position="426"/>
    </location>
</feature>
<feature type="compositionally biased region" description="Polar residues" evidence="1">
    <location>
        <begin position="248"/>
        <end position="258"/>
    </location>
</feature>
<evidence type="ECO:0000313" key="3">
    <source>
        <dbReference type="Proteomes" id="UP001324427"/>
    </source>
</evidence>
<protein>
    <submittedName>
        <fullName evidence="2">Uncharacterized protein</fullName>
    </submittedName>
</protein>
<feature type="compositionally biased region" description="Polar residues" evidence="1">
    <location>
        <begin position="299"/>
        <end position="316"/>
    </location>
</feature>
<dbReference type="EMBL" id="JAVFHQ010000002">
    <property type="protein sequence ID" value="KAK4550355.1"/>
    <property type="molecule type" value="Genomic_DNA"/>
</dbReference>
<feature type="compositionally biased region" description="Gly residues" evidence="1">
    <location>
        <begin position="142"/>
        <end position="151"/>
    </location>
</feature>
<sequence>MSNSTDVPSVDYSPHGSGPHPTLAGNVLDPQIKADGQMSQGQGVGGTSEKHIREEGLEHIKKNTDFGSGSTSGEGLSSTGGLGSSSSGEGLSSTGGFGSSSGEGLSSTGGLGSSSGEVLGSSGNQSTTGSGGYVNTALSYLGLGGKSGEQGGVASTERDVTGESQTSSALGFDPTSTSSSSGLGDRSTSASGFGGESTSTTDLPDRSYGEGGAAAFGAGTVPSSQSQATEGSGSQVDRLYSRNEPETRSTSGGLSDRSSGALGDDTAGRSSAIGSTTAADSNDPQVDTSAGTSRPVDSDVTTGSDPTTSADPTTRDTATSAGGSEETEESAEKARKIDNQHAATRENRDAIPTAGGEKLGSRHWGESKIVPADPKPAANVSSSDGQPTDEVRDNTNKNAGTAPHSGGDHSSDKESLSDRMKHMMHK</sequence>
<feature type="compositionally biased region" description="Polar residues" evidence="1">
    <location>
        <begin position="221"/>
        <end position="235"/>
    </location>
</feature>
<accession>A0AAV9JX88</accession>
<dbReference type="Proteomes" id="UP001324427">
    <property type="component" value="Unassembled WGS sequence"/>
</dbReference>
<comment type="caution">
    <text evidence="2">The sequence shown here is derived from an EMBL/GenBank/DDBJ whole genome shotgun (WGS) entry which is preliminary data.</text>
</comment>
<feature type="compositionally biased region" description="Basic and acidic residues" evidence="1">
    <location>
        <begin position="330"/>
        <end position="349"/>
    </location>
</feature>